<name>A0AAW1VQZ3_RUBAR</name>
<comment type="caution">
    <text evidence="1">The sequence shown here is derived from an EMBL/GenBank/DDBJ whole genome shotgun (WGS) entry which is preliminary data.</text>
</comment>
<protein>
    <submittedName>
        <fullName evidence="1">Uncharacterized protein</fullName>
    </submittedName>
</protein>
<dbReference type="Proteomes" id="UP001457282">
    <property type="component" value="Unassembled WGS sequence"/>
</dbReference>
<gene>
    <name evidence="1" type="ORF">M0R45_002619</name>
</gene>
<evidence type="ECO:0000313" key="2">
    <source>
        <dbReference type="Proteomes" id="UP001457282"/>
    </source>
</evidence>
<evidence type="ECO:0000313" key="1">
    <source>
        <dbReference type="EMBL" id="KAK9906282.1"/>
    </source>
</evidence>
<keyword evidence="2" id="KW-1185">Reference proteome</keyword>
<sequence length="167" mass="19357">MMRRQRVSSSISQKFWAESCYCRRSKVLDLEEMEEEEGLENEVVGEIEKSLVEAKRSRESDDDEKRETVVEGETASFTRAFNYHKHGLNPTWQTTTSVFRVYESTFVDSLAQRQATSYFPGFTFSSSLVLFLKDLSNPDRDMKIDIHVRPKSGNKKLVDLEYGFETA</sequence>
<organism evidence="1 2">
    <name type="scientific">Rubus argutus</name>
    <name type="common">Southern blackberry</name>
    <dbReference type="NCBI Taxonomy" id="59490"/>
    <lineage>
        <taxon>Eukaryota</taxon>
        <taxon>Viridiplantae</taxon>
        <taxon>Streptophyta</taxon>
        <taxon>Embryophyta</taxon>
        <taxon>Tracheophyta</taxon>
        <taxon>Spermatophyta</taxon>
        <taxon>Magnoliopsida</taxon>
        <taxon>eudicotyledons</taxon>
        <taxon>Gunneridae</taxon>
        <taxon>Pentapetalae</taxon>
        <taxon>rosids</taxon>
        <taxon>fabids</taxon>
        <taxon>Rosales</taxon>
        <taxon>Rosaceae</taxon>
        <taxon>Rosoideae</taxon>
        <taxon>Rosoideae incertae sedis</taxon>
        <taxon>Rubus</taxon>
    </lineage>
</organism>
<reference evidence="1 2" key="1">
    <citation type="journal article" date="2023" name="G3 (Bethesda)">
        <title>A chromosome-length genome assembly and annotation of blackberry (Rubus argutus, cv. 'Hillquist').</title>
        <authorList>
            <person name="Bruna T."/>
            <person name="Aryal R."/>
            <person name="Dudchenko O."/>
            <person name="Sargent D.J."/>
            <person name="Mead D."/>
            <person name="Buti M."/>
            <person name="Cavallini A."/>
            <person name="Hytonen T."/>
            <person name="Andres J."/>
            <person name="Pham M."/>
            <person name="Weisz D."/>
            <person name="Mascagni F."/>
            <person name="Usai G."/>
            <person name="Natali L."/>
            <person name="Bassil N."/>
            <person name="Fernandez G.E."/>
            <person name="Lomsadze A."/>
            <person name="Armour M."/>
            <person name="Olukolu B."/>
            <person name="Poorten T."/>
            <person name="Britton C."/>
            <person name="Davik J."/>
            <person name="Ashrafi H."/>
            <person name="Aiden E.L."/>
            <person name="Borodovsky M."/>
            <person name="Worthington M."/>
        </authorList>
    </citation>
    <scope>NUCLEOTIDE SEQUENCE [LARGE SCALE GENOMIC DNA]</scope>
    <source>
        <strain evidence="1">PI 553951</strain>
    </source>
</reference>
<proteinExistence type="predicted"/>
<dbReference type="EMBL" id="JBEDUW010000065">
    <property type="protein sequence ID" value="KAK9906282.1"/>
    <property type="molecule type" value="Genomic_DNA"/>
</dbReference>
<dbReference type="AlphaFoldDB" id="A0AAW1VQZ3"/>
<accession>A0AAW1VQZ3</accession>